<protein>
    <submittedName>
        <fullName evidence="3">DcaP-like protein</fullName>
    </submittedName>
    <submittedName>
        <fullName evidence="4">Porin</fullName>
    </submittedName>
</protein>
<dbReference type="EMBL" id="CP068176">
    <property type="protein sequence ID" value="QQT86636.1"/>
    <property type="molecule type" value="Genomic_DNA"/>
</dbReference>
<evidence type="ECO:0000256" key="2">
    <source>
        <dbReference type="SAM" id="SignalP"/>
    </source>
</evidence>
<dbReference type="Proteomes" id="UP000595320">
    <property type="component" value="Chromosome"/>
</dbReference>
<dbReference type="SUPFAM" id="SSF56935">
    <property type="entry name" value="Porins"/>
    <property type="match status" value="1"/>
</dbReference>
<evidence type="ECO:0000256" key="1">
    <source>
        <dbReference type="SAM" id="Coils"/>
    </source>
</evidence>
<accession>A0A3G9FQ71</accession>
<organism evidence="3 5">
    <name type="scientific">Acinetobacter ursingii</name>
    <dbReference type="NCBI Taxonomy" id="108980"/>
    <lineage>
        <taxon>Bacteria</taxon>
        <taxon>Pseudomonadati</taxon>
        <taxon>Pseudomonadota</taxon>
        <taxon>Gammaproteobacteria</taxon>
        <taxon>Moraxellales</taxon>
        <taxon>Moraxellaceae</taxon>
        <taxon>Acinetobacter</taxon>
    </lineage>
</organism>
<reference evidence="4" key="2">
    <citation type="journal article" date="2022" name="J Glob Antimicrob Resist">
        <title>Comparative analysis of IMP-4- and OXA-58-containing plasmids of three carbapenemase-producing Acinetobacter ursingii strains in the Netherlands.</title>
        <authorList>
            <person name="Hendrickx A.P.A."/>
            <person name="Schade R.P."/>
            <person name="Landman F."/>
            <person name="Bosch T."/>
            <person name="Schouls L.M."/>
            <person name="van Dijk K."/>
        </authorList>
    </citation>
    <scope>NUCLEOTIDE SEQUENCE</scope>
    <source>
        <strain evidence="4">RIVM_C010761</strain>
    </source>
</reference>
<feature type="coiled-coil region" evidence="1">
    <location>
        <begin position="30"/>
        <end position="57"/>
    </location>
</feature>
<dbReference type="RefSeq" id="WP_004991177.1">
    <property type="nucleotide sequence ID" value="NZ_AP018824.1"/>
</dbReference>
<name>A0A3G9FQ71_9GAMM</name>
<dbReference type="InterPro" id="IPR045748">
    <property type="entry name" value="DcaP"/>
</dbReference>
<gene>
    <name evidence="3" type="ORF">I6I53_02170</name>
    <name evidence="4" type="ORF">LSO58_13790</name>
</gene>
<dbReference type="AlphaFoldDB" id="A0A3G9FQ71"/>
<keyword evidence="2" id="KW-0732">Signal</keyword>
<dbReference type="Proteomes" id="UP001164081">
    <property type="component" value="Chromosome"/>
</dbReference>
<dbReference type="Pfam" id="PF19577">
    <property type="entry name" value="DcaP"/>
    <property type="match status" value="1"/>
</dbReference>
<feature type="chain" id="PRO_5040591133" evidence="2">
    <location>
        <begin position="30"/>
        <end position="457"/>
    </location>
</feature>
<dbReference type="EMBL" id="CP089044">
    <property type="protein sequence ID" value="UYF74886.1"/>
    <property type="molecule type" value="Genomic_DNA"/>
</dbReference>
<sequence length="457" mass="49686">MSLPLIKKQFIKHGLAVATASIMASTAYAGTNEQQEIQQLRAEVAELRALIQQQAATQKQIVAEQKARPVVVASAPAVVVAQAPAAPAPANAKPGWLTLPDGQTQVKLYGNVRVDAAYDFKGTTGGINNKTGQVPLNKDNPTEDSLNVSAAPTRIGLDIARQTDLGELTGKIEADFWGDGTSNGDGKLRIRHAYASLGKWLAGQTTSPFVNTDTSPDLIDFTGPMGGGTQRNVQVRYTQPIDANQKVLVALEGGDVENGKTAGGSRFPALTARYDIKTSDSKGLLQVHGLAHENRVSTNDSNDEEKWGWGLGVGGKYQFTPKDAIMANYYHVKGDSRYILYSGQTNTAYTTTGDGKTTDYDIHNNEFDTAQIGYQRNWSPKLRSAFSLAGMWFKDDNTYAENNQSYNKTLYNAIANIIYTPVKNVDLGAEYTYGQRETFAGDKGDLSRINFLTRYSF</sequence>
<proteinExistence type="predicted"/>
<feature type="signal peptide" evidence="2">
    <location>
        <begin position="1"/>
        <end position="29"/>
    </location>
</feature>
<evidence type="ECO:0000313" key="5">
    <source>
        <dbReference type="Proteomes" id="UP000595320"/>
    </source>
</evidence>
<reference evidence="3 5" key="1">
    <citation type="submission" date="2021-01" db="EMBL/GenBank/DDBJ databases">
        <title>FDA dAtabase for Regulatory Grade micrObial Sequences (FDA-ARGOS): Supporting development and validation of Infectious Disease Dx tests.</title>
        <authorList>
            <person name="Sproer C."/>
            <person name="Gronow S."/>
            <person name="Severitt S."/>
            <person name="Schroder I."/>
            <person name="Tallon L."/>
            <person name="Sadzewicz L."/>
            <person name="Zhao X."/>
            <person name="Boylan J."/>
            <person name="Ott S."/>
            <person name="Bowen H."/>
            <person name="Vavikolanu K."/>
            <person name="Mehta A."/>
            <person name="Aluvathingal J."/>
            <person name="Nadendla S."/>
            <person name="Lowell S."/>
            <person name="Myers T."/>
            <person name="Yan Y."/>
            <person name="Sichtig H."/>
        </authorList>
    </citation>
    <scope>NUCLEOTIDE SEQUENCE [LARGE SCALE GENOMIC DNA]</scope>
    <source>
        <strain evidence="3 5">FDAARGOS_1096</strain>
    </source>
</reference>
<evidence type="ECO:0000313" key="3">
    <source>
        <dbReference type="EMBL" id="QQT86636.1"/>
    </source>
</evidence>
<evidence type="ECO:0000313" key="4">
    <source>
        <dbReference type="EMBL" id="UYF74886.1"/>
    </source>
</evidence>
<keyword evidence="1" id="KW-0175">Coiled coil</keyword>